<evidence type="ECO:0000313" key="2">
    <source>
        <dbReference type="Proteomes" id="UP000287224"/>
    </source>
</evidence>
<protein>
    <submittedName>
        <fullName evidence="1">Uncharacterized protein</fullName>
    </submittedName>
</protein>
<dbReference type="AlphaFoldDB" id="A0A401ZFV0"/>
<dbReference type="OrthoDB" id="9893180at2"/>
<evidence type="ECO:0000313" key="1">
    <source>
        <dbReference type="EMBL" id="GCE05764.1"/>
    </source>
</evidence>
<accession>A0A401ZFV0</accession>
<dbReference type="RefSeq" id="WP_126596791.1">
    <property type="nucleotide sequence ID" value="NZ_BIFQ01000001.1"/>
</dbReference>
<dbReference type="Proteomes" id="UP000287224">
    <property type="component" value="Unassembled WGS sequence"/>
</dbReference>
<sequence>MVGLHAKVFRIHVWLSENAVSVAPDLTEEVVALTSLFAIQQVMKHHGVVSADLVCATLAEMQNRATWFFAVRLTKSGLTYSPGRSI</sequence>
<dbReference type="EMBL" id="BIFQ01000001">
    <property type="protein sequence ID" value="GCE05764.1"/>
    <property type="molecule type" value="Genomic_DNA"/>
</dbReference>
<keyword evidence="2" id="KW-1185">Reference proteome</keyword>
<gene>
    <name evidence="1" type="ORF">KDAU_30930</name>
</gene>
<comment type="caution">
    <text evidence="1">The sequence shown here is derived from an EMBL/GenBank/DDBJ whole genome shotgun (WGS) entry which is preliminary data.</text>
</comment>
<proteinExistence type="predicted"/>
<reference evidence="2" key="1">
    <citation type="submission" date="2018-12" db="EMBL/GenBank/DDBJ databases">
        <title>Tengunoibacter tsumagoiensis gen. nov., sp. nov., Dictyobacter kobayashii sp. nov., D. alpinus sp. nov., and D. joshuensis sp. nov. and description of Dictyobacteraceae fam. nov. within the order Ktedonobacterales isolated from Tengu-no-mugimeshi.</title>
        <authorList>
            <person name="Wang C.M."/>
            <person name="Zheng Y."/>
            <person name="Sakai Y."/>
            <person name="Toyoda A."/>
            <person name="Minakuchi Y."/>
            <person name="Abe K."/>
            <person name="Yokota A."/>
            <person name="Yabe S."/>
        </authorList>
    </citation>
    <scope>NUCLEOTIDE SEQUENCE [LARGE SCALE GENOMIC DNA]</scope>
    <source>
        <strain evidence="2">S-27</strain>
    </source>
</reference>
<organism evidence="1 2">
    <name type="scientific">Dictyobacter aurantiacus</name>
    <dbReference type="NCBI Taxonomy" id="1936993"/>
    <lineage>
        <taxon>Bacteria</taxon>
        <taxon>Bacillati</taxon>
        <taxon>Chloroflexota</taxon>
        <taxon>Ktedonobacteria</taxon>
        <taxon>Ktedonobacterales</taxon>
        <taxon>Dictyobacteraceae</taxon>
        <taxon>Dictyobacter</taxon>
    </lineage>
</organism>
<name>A0A401ZFV0_9CHLR</name>